<dbReference type="EMBL" id="CP024785">
    <property type="protein sequence ID" value="AUB40188.1"/>
    <property type="molecule type" value="Genomic_DNA"/>
</dbReference>
<keyword evidence="1" id="KW-1133">Transmembrane helix</keyword>
<dbReference type="OrthoDB" id="426670at2"/>
<sequence length="75" mass="8285">MSSLVFLLIGLGTFFFALRSKEEIHRIAAMVVGTIVLVWGFALAPLSFQLLFEIISVLAAFFVCMRCLGCGLNRD</sequence>
<reference evidence="2 3" key="1">
    <citation type="submission" date="2017-11" db="EMBL/GenBank/DDBJ databases">
        <title>Complete genome of a free-living desiccation-tolerant cyanobacterium and its photosynthetic adaptation to extreme terrestrial habitat.</title>
        <authorList>
            <person name="Shang J."/>
        </authorList>
    </citation>
    <scope>NUCLEOTIDE SEQUENCE [LARGE SCALE GENOMIC DNA]</scope>
    <source>
        <strain evidence="2 3">CCNUN1</strain>
    </source>
</reference>
<proteinExistence type="predicted"/>
<dbReference type="Proteomes" id="UP000232003">
    <property type="component" value="Chromosome"/>
</dbReference>
<name>A0A2K8SXL3_9NOSO</name>
<keyword evidence="3" id="KW-1185">Reference proteome</keyword>
<gene>
    <name evidence="2" type="ORF">COO91_06194</name>
</gene>
<protein>
    <recommendedName>
        <fullName evidence="4">Amino acid transporter</fullName>
    </recommendedName>
</protein>
<dbReference type="KEGG" id="nfl:COO91_06194"/>
<accession>A0A2K8SXL3</accession>
<evidence type="ECO:0008006" key="4">
    <source>
        <dbReference type="Google" id="ProtNLM"/>
    </source>
</evidence>
<dbReference type="AlphaFoldDB" id="A0A2K8SXL3"/>
<evidence type="ECO:0000313" key="2">
    <source>
        <dbReference type="EMBL" id="AUB40188.1"/>
    </source>
</evidence>
<evidence type="ECO:0000256" key="1">
    <source>
        <dbReference type="SAM" id="Phobius"/>
    </source>
</evidence>
<organism evidence="2 3">
    <name type="scientific">Nostoc flagelliforme CCNUN1</name>
    <dbReference type="NCBI Taxonomy" id="2038116"/>
    <lineage>
        <taxon>Bacteria</taxon>
        <taxon>Bacillati</taxon>
        <taxon>Cyanobacteriota</taxon>
        <taxon>Cyanophyceae</taxon>
        <taxon>Nostocales</taxon>
        <taxon>Nostocaceae</taxon>
        <taxon>Nostoc</taxon>
    </lineage>
</organism>
<dbReference type="RefSeq" id="WP_100900975.1">
    <property type="nucleotide sequence ID" value="NZ_CAWNNC010000001.1"/>
</dbReference>
<feature type="transmembrane region" description="Helical" evidence="1">
    <location>
        <begin position="36"/>
        <end position="64"/>
    </location>
</feature>
<keyword evidence="1" id="KW-0812">Transmembrane</keyword>
<keyword evidence="1" id="KW-0472">Membrane</keyword>
<evidence type="ECO:0000313" key="3">
    <source>
        <dbReference type="Proteomes" id="UP000232003"/>
    </source>
</evidence>